<dbReference type="Proteomes" id="UP000789920">
    <property type="component" value="Unassembled WGS sequence"/>
</dbReference>
<accession>A0ACA9RJX7</accession>
<reference evidence="1" key="1">
    <citation type="submission" date="2021-06" db="EMBL/GenBank/DDBJ databases">
        <authorList>
            <person name="Kallberg Y."/>
            <person name="Tangrot J."/>
            <person name="Rosling A."/>
        </authorList>
    </citation>
    <scope>NUCLEOTIDE SEQUENCE</scope>
    <source>
        <strain evidence="1">MA461A</strain>
    </source>
</reference>
<feature type="non-terminal residue" evidence="1">
    <location>
        <position position="1"/>
    </location>
</feature>
<evidence type="ECO:0000313" key="2">
    <source>
        <dbReference type="Proteomes" id="UP000789920"/>
    </source>
</evidence>
<organism evidence="1 2">
    <name type="scientific">Racocetra persica</name>
    <dbReference type="NCBI Taxonomy" id="160502"/>
    <lineage>
        <taxon>Eukaryota</taxon>
        <taxon>Fungi</taxon>
        <taxon>Fungi incertae sedis</taxon>
        <taxon>Mucoromycota</taxon>
        <taxon>Glomeromycotina</taxon>
        <taxon>Glomeromycetes</taxon>
        <taxon>Diversisporales</taxon>
        <taxon>Gigasporaceae</taxon>
        <taxon>Racocetra</taxon>
    </lineage>
</organism>
<name>A0ACA9RJX7_9GLOM</name>
<comment type="caution">
    <text evidence="1">The sequence shown here is derived from an EMBL/GenBank/DDBJ whole genome shotgun (WGS) entry which is preliminary data.</text>
</comment>
<evidence type="ECO:0000313" key="1">
    <source>
        <dbReference type="EMBL" id="CAG8796064.1"/>
    </source>
</evidence>
<gene>
    <name evidence="1" type="ORF">RPERSI_LOCUS20084</name>
</gene>
<dbReference type="EMBL" id="CAJVQC010056111">
    <property type="protein sequence ID" value="CAG8796064.1"/>
    <property type="molecule type" value="Genomic_DNA"/>
</dbReference>
<proteinExistence type="predicted"/>
<protein>
    <submittedName>
        <fullName evidence="1">8214_t:CDS:1</fullName>
    </submittedName>
</protein>
<sequence>SMLLEDISNNDSSLFVSDNNKSDDSELDNSELDYDENAIDTMDNYDENTIDINNKEMQMCE</sequence>
<feature type="non-terminal residue" evidence="1">
    <location>
        <position position="61"/>
    </location>
</feature>
<keyword evidence="2" id="KW-1185">Reference proteome</keyword>